<evidence type="ECO:0000259" key="6">
    <source>
        <dbReference type="Pfam" id="PF01343"/>
    </source>
</evidence>
<evidence type="ECO:0000256" key="1">
    <source>
        <dbReference type="ARBA" id="ARBA00008683"/>
    </source>
</evidence>
<comment type="similarity">
    <text evidence="1">Belongs to the peptidase S49 family.</text>
</comment>
<gene>
    <name evidence="7" type="ORF">DF3PB_790010</name>
</gene>
<feature type="domain" description="Peptidase S49" evidence="6">
    <location>
        <begin position="104"/>
        <end position="252"/>
    </location>
</feature>
<evidence type="ECO:0000313" key="7">
    <source>
        <dbReference type="EMBL" id="SUS08629.1"/>
    </source>
</evidence>
<dbReference type="CDD" id="cd07023">
    <property type="entry name" value="S49_Sppa_N_C"/>
    <property type="match status" value="1"/>
</dbReference>
<keyword evidence="5" id="KW-0472">Membrane</keyword>
<evidence type="ECO:0000256" key="2">
    <source>
        <dbReference type="ARBA" id="ARBA00022670"/>
    </source>
</evidence>
<dbReference type="InterPro" id="IPR029045">
    <property type="entry name" value="ClpP/crotonase-like_dom_sf"/>
</dbReference>
<keyword evidence="5" id="KW-1133">Transmembrane helix</keyword>
<keyword evidence="4" id="KW-0720">Serine protease</keyword>
<dbReference type="SUPFAM" id="SSF52096">
    <property type="entry name" value="ClpP/crotonase"/>
    <property type="match status" value="1"/>
</dbReference>
<dbReference type="InterPro" id="IPR004635">
    <property type="entry name" value="Pept_S49_SppA"/>
</dbReference>
<dbReference type="Pfam" id="PF01343">
    <property type="entry name" value="Peptidase_S49"/>
    <property type="match status" value="1"/>
</dbReference>
<evidence type="ECO:0000256" key="4">
    <source>
        <dbReference type="ARBA" id="ARBA00022825"/>
    </source>
</evidence>
<organism evidence="7">
    <name type="scientific">metagenome</name>
    <dbReference type="NCBI Taxonomy" id="256318"/>
    <lineage>
        <taxon>unclassified sequences</taxon>
        <taxon>metagenomes</taxon>
    </lineage>
</organism>
<dbReference type="PANTHER" id="PTHR42987:SF6">
    <property type="entry name" value="PROTEINASE IV"/>
    <property type="match status" value="1"/>
</dbReference>
<dbReference type="PANTHER" id="PTHR42987">
    <property type="entry name" value="PEPTIDASE S49"/>
    <property type="match status" value="1"/>
</dbReference>
<feature type="transmembrane region" description="Helical" evidence="5">
    <location>
        <begin position="20"/>
        <end position="40"/>
    </location>
</feature>
<dbReference type="Gene3D" id="3.90.226.10">
    <property type="entry name" value="2-enoyl-CoA Hydratase, Chain A, domain 1"/>
    <property type="match status" value="2"/>
</dbReference>
<keyword evidence="2" id="KW-0645">Protease</keyword>
<sequence length="302" mass="32764">MAFDVDLLIDRRRLKRKLAFWRVAAVVAFVAAVLAAVGTFQDHWGGPYIARLTVDGVITDDRERDSVLDALTKESAAKALIVRIDSPGGTVVGGEALFGRLRAVAAHMPVVAVMGELGTSAAYMTAAACDLIIAHEGTITGSIGVILQTADMTALLDRVGIKPETIKSGALKAQPNPFEPFTPEAREATQKLVLDMHAMFVDMVAERRRLERDTVLKMADGRVFTGRQALANGLIDRLGGEDEARTWLHETHAIDRDLAIKDLEIVGPERAIRDLVTKITGKALFVERLTLDGLVSVWHPGL</sequence>
<evidence type="ECO:0000256" key="5">
    <source>
        <dbReference type="SAM" id="Phobius"/>
    </source>
</evidence>
<keyword evidence="3" id="KW-0378">Hydrolase</keyword>
<keyword evidence="5" id="KW-0812">Transmembrane</keyword>
<dbReference type="GO" id="GO:0006508">
    <property type="term" value="P:proteolysis"/>
    <property type="evidence" value="ECO:0007669"/>
    <property type="project" value="UniProtKB-KW"/>
</dbReference>
<dbReference type="InterPro" id="IPR047272">
    <property type="entry name" value="S49_SppA_C"/>
</dbReference>
<dbReference type="AlphaFoldDB" id="A0A380TLL0"/>
<dbReference type="EMBL" id="UIDG01000633">
    <property type="protein sequence ID" value="SUS08629.1"/>
    <property type="molecule type" value="Genomic_DNA"/>
</dbReference>
<name>A0A380TLL0_9ZZZZ</name>
<proteinExistence type="inferred from homology"/>
<dbReference type="InterPro" id="IPR002142">
    <property type="entry name" value="Peptidase_S49"/>
</dbReference>
<evidence type="ECO:0000256" key="3">
    <source>
        <dbReference type="ARBA" id="ARBA00022801"/>
    </source>
</evidence>
<accession>A0A380TLL0</accession>
<reference evidence="7" key="1">
    <citation type="submission" date="2018-07" db="EMBL/GenBank/DDBJ databases">
        <authorList>
            <person name="Quirk P.G."/>
            <person name="Krulwich T.A."/>
        </authorList>
    </citation>
    <scope>NUCLEOTIDE SEQUENCE</scope>
</reference>
<protein>
    <recommendedName>
        <fullName evidence="6">Peptidase S49 domain-containing protein</fullName>
    </recommendedName>
</protein>
<dbReference type="NCBIfam" id="TIGR00706">
    <property type="entry name" value="SppA_dom"/>
    <property type="match status" value="1"/>
</dbReference>
<dbReference type="GO" id="GO:0008236">
    <property type="term" value="F:serine-type peptidase activity"/>
    <property type="evidence" value="ECO:0007669"/>
    <property type="project" value="UniProtKB-KW"/>
</dbReference>